<sequence length="483" mass="54670">MKTNWTLICIVVGCASKPVSNWMLVFDVLRKSLWVRVLCEQFYWFNMSVCTAMHVVGVLYTIPVTRLSGNIAIYEPERTVGHGAHKPIRIIHPRPLLNTIFLFAAPTITFILGVVPALISGYLYDIGDYKSSKVWLEVRHWDWSLLFVTMSVMDIYYGIKFTRILKINILIAESIQGTPYTPFGLSNLRSKSPARFLLITHRIFLVGLITLGTVFALAQTASIVFRDTLAKAGISLYTHFCTVMWTCTLPVATLIFLMMVHVQLLRNKRFRLLSNSSYRKMESKEDGSRDLGPEPAAGPVHRRTTTGNDPTIETVLELEQVTREGRREEATEDPTRVSTPQTAVMRGTSKHPRAFSSQRISSIENGLWDGYSQYLSSKEVSALQKNSGHGLPPVDPPHGSWQEPARTSGSWIPAAATSLKPWPQHHHHHHHHRQDIQQLHLSTSNVYGVPRIHESRLPEGPFPFDVVPLKQQSRPYVERQTGH</sequence>
<feature type="region of interest" description="Disordered" evidence="1">
    <location>
        <begin position="281"/>
        <end position="356"/>
    </location>
</feature>
<organism evidence="3 4">
    <name type="scientific">Mortierella alpina</name>
    <name type="common">Oleaginous fungus</name>
    <name type="synonym">Mortierella renispora</name>
    <dbReference type="NCBI Taxonomy" id="64518"/>
    <lineage>
        <taxon>Eukaryota</taxon>
        <taxon>Fungi</taxon>
        <taxon>Fungi incertae sedis</taxon>
        <taxon>Mucoromycota</taxon>
        <taxon>Mortierellomycotina</taxon>
        <taxon>Mortierellomycetes</taxon>
        <taxon>Mortierellales</taxon>
        <taxon>Mortierellaceae</taxon>
        <taxon>Mortierella</taxon>
    </lineage>
</organism>
<feature type="region of interest" description="Disordered" evidence="1">
    <location>
        <begin position="385"/>
        <end position="407"/>
    </location>
</feature>
<feature type="transmembrane region" description="Helical" evidence="2">
    <location>
        <begin position="143"/>
        <end position="159"/>
    </location>
</feature>
<feature type="compositionally biased region" description="Basic and acidic residues" evidence="1">
    <location>
        <begin position="281"/>
        <end position="292"/>
    </location>
</feature>
<feature type="transmembrane region" description="Helical" evidence="2">
    <location>
        <begin position="237"/>
        <end position="262"/>
    </location>
</feature>
<feature type="transmembrane region" description="Helical" evidence="2">
    <location>
        <begin position="42"/>
        <end position="62"/>
    </location>
</feature>
<reference evidence="3" key="1">
    <citation type="submission" date="2021-07" db="EMBL/GenBank/DDBJ databases">
        <title>Draft genome of Mortierella alpina, strain LL118, isolated from an aspen leaf litter sample.</title>
        <authorList>
            <person name="Yang S."/>
            <person name="Vinatzer B.A."/>
        </authorList>
    </citation>
    <scope>NUCLEOTIDE SEQUENCE</scope>
    <source>
        <strain evidence="3">LL118</strain>
    </source>
</reference>
<feature type="transmembrane region" description="Helical" evidence="2">
    <location>
        <begin position="96"/>
        <end position="123"/>
    </location>
</feature>
<protein>
    <submittedName>
        <fullName evidence="3">Uncharacterized protein</fullName>
    </submittedName>
</protein>
<proteinExistence type="predicted"/>
<dbReference type="AlphaFoldDB" id="A0A9P8CUR4"/>
<dbReference type="EMBL" id="JAIFTL010000679">
    <property type="protein sequence ID" value="KAG9319086.1"/>
    <property type="molecule type" value="Genomic_DNA"/>
</dbReference>
<accession>A0A9P8CUR4</accession>
<feature type="compositionally biased region" description="Basic and acidic residues" evidence="1">
    <location>
        <begin position="320"/>
        <end position="335"/>
    </location>
</feature>
<comment type="caution">
    <text evidence="3">The sequence shown here is derived from an EMBL/GenBank/DDBJ whole genome shotgun (WGS) entry which is preliminary data.</text>
</comment>
<dbReference type="Proteomes" id="UP000717515">
    <property type="component" value="Unassembled WGS sequence"/>
</dbReference>
<keyword evidence="2" id="KW-1133">Transmembrane helix</keyword>
<name>A0A9P8CUR4_MORAP</name>
<evidence type="ECO:0000313" key="3">
    <source>
        <dbReference type="EMBL" id="KAG9319086.1"/>
    </source>
</evidence>
<evidence type="ECO:0000256" key="1">
    <source>
        <dbReference type="SAM" id="MobiDB-lite"/>
    </source>
</evidence>
<evidence type="ECO:0000313" key="4">
    <source>
        <dbReference type="Proteomes" id="UP000717515"/>
    </source>
</evidence>
<evidence type="ECO:0000256" key="2">
    <source>
        <dbReference type="SAM" id="Phobius"/>
    </source>
</evidence>
<gene>
    <name evidence="3" type="ORF">KVV02_007028</name>
</gene>
<feature type="transmembrane region" description="Helical" evidence="2">
    <location>
        <begin position="203"/>
        <end position="225"/>
    </location>
</feature>
<keyword evidence="2" id="KW-0812">Transmembrane</keyword>
<keyword evidence="2" id="KW-0472">Membrane</keyword>